<dbReference type="Gene3D" id="3.15.10.30">
    <property type="entry name" value="Haemolymph juvenile hormone binding protein"/>
    <property type="match status" value="1"/>
</dbReference>
<dbReference type="GO" id="GO:0007623">
    <property type="term" value="P:circadian rhythm"/>
    <property type="evidence" value="ECO:0007669"/>
    <property type="project" value="UniProtKB-ARBA"/>
</dbReference>
<sequence>MFSYSVFVFLSVTIVLATTAVTVPQTWKICKKSDPKINECLKSSLQDIIRSLKSGNSNFDLPPLEPLLIEEIVLHQGNGQAVTLDLTLKKLNIYGLSKVVIDKVDAQLDKNMLTANLHVEGDFKIISDYTSKGKILLLPINGAGKSELILDNFKAKIVMKFKKVTKGDETFYSNEKNDISIDTTRLHLNFKRTVNADDPIAKNLNVFLNENWKEILNELKPAISQAFGAAIKNFANKVFSKVPLNKLLPA</sequence>
<evidence type="ECO:0000256" key="1">
    <source>
        <dbReference type="ARBA" id="ARBA00022729"/>
    </source>
</evidence>
<organism evidence="5 6">
    <name type="scientific">Rhynocoris fuscipes</name>
    <dbReference type="NCBI Taxonomy" id="488301"/>
    <lineage>
        <taxon>Eukaryota</taxon>
        <taxon>Metazoa</taxon>
        <taxon>Ecdysozoa</taxon>
        <taxon>Arthropoda</taxon>
        <taxon>Hexapoda</taxon>
        <taxon>Insecta</taxon>
        <taxon>Pterygota</taxon>
        <taxon>Neoptera</taxon>
        <taxon>Paraneoptera</taxon>
        <taxon>Hemiptera</taxon>
        <taxon>Heteroptera</taxon>
        <taxon>Panheteroptera</taxon>
        <taxon>Cimicomorpha</taxon>
        <taxon>Reduviidae</taxon>
        <taxon>Harpactorinae</taxon>
        <taxon>Harpactorini</taxon>
        <taxon>Rhynocoris</taxon>
    </lineage>
</organism>
<dbReference type="Pfam" id="PF06585">
    <property type="entry name" value="JHBP"/>
    <property type="match status" value="1"/>
</dbReference>
<evidence type="ECO:0000256" key="3">
    <source>
        <dbReference type="ARBA" id="ARBA00060902"/>
    </source>
</evidence>
<accession>A0AAW1CTX2</accession>
<evidence type="ECO:0000256" key="2">
    <source>
        <dbReference type="ARBA" id="ARBA00023108"/>
    </source>
</evidence>
<comment type="similarity">
    <text evidence="3">Belongs to the TO family.</text>
</comment>
<keyword evidence="2" id="KW-0090">Biological rhythms</keyword>
<dbReference type="EMBL" id="JAPXFL010000010">
    <property type="protein sequence ID" value="KAK9500950.1"/>
    <property type="molecule type" value="Genomic_DNA"/>
</dbReference>
<dbReference type="AlphaFoldDB" id="A0AAW1CTX2"/>
<dbReference type="GO" id="GO:0005615">
    <property type="term" value="C:extracellular space"/>
    <property type="evidence" value="ECO:0007669"/>
    <property type="project" value="TreeGrafter"/>
</dbReference>
<dbReference type="PANTHER" id="PTHR11008:SF32">
    <property type="entry name" value="CIRCADIAN CLOCK-CONTROLLED PROTEIN DAYWAKE-RELATED"/>
    <property type="match status" value="1"/>
</dbReference>
<dbReference type="InterPro" id="IPR010562">
    <property type="entry name" value="Haemolymph_juvenile_hormone-bd"/>
</dbReference>
<keyword evidence="1 4" id="KW-0732">Signal</keyword>
<feature type="signal peptide" evidence="4">
    <location>
        <begin position="1"/>
        <end position="17"/>
    </location>
</feature>
<feature type="chain" id="PRO_5043351334" evidence="4">
    <location>
        <begin position="18"/>
        <end position="250"/>
    </location>
</feature>
<dbReference type="SMART" id="SM00700">
    <property type="entry name" value="JHBP"/>
    <property type="match status" value="1"/>
</dbReference>
<gene>
    <name evidence="5" type="ORF">O3M35_002107</name>
</gene>
<proteinExistence type="inferred from homology"/>
<dbReference type="Proteomes" id="UP001461498">
    <property type="component" value="Unassembled WGS sequence"/>
</dbReference>
<name>A0AAW1CTX2_9HEMI</name>
<evidence type="ECO:0000256" key="4">
    <source>
        <dbReference type="SAM" id="SignalP"/>
    </source>
</evidence>
<evidence type="ECO:0000313" key="6">
    <source>
        <dbReference type="Proteomes" id="UP001461498"/>
    </source>
</evidence>
<comment type="caution">
    <text evidence="5">The sequence shown here is derived from an EMBL/GenBank/DDBJ whole genome shotgun (WGS) entry which is preliminary data.</text>
</comment>
<protein>
    <submittedName>
        <fullName evidence="5">Uncharacterized protein</fullName>
    </submittedName>
</protein>
<evidence type="ECO:0000313" key="5">
    <source>
        <dbReference type="EMBL" id="KAK9500950.1"/>
    </source>
</evidence>
<dbReference type="FunFam" id="3.15.10.30:FF:000001">
    <property type="entry name" value="Takeout-like protein 1"/>
    <property type="match status" value="1"/>
</dbReference>
<dbReference type="InterPro" id="IPR038606">
    <property type="entry name" value="To_sf"/>
</dbReference>
<dbReference type="PANTHER" id="PTHR11008">
    <property type="entry name" value="PROTEIN TAKEOUT-LIKE PROTEIN"/>
    <property type="match status" value="1"/>
</dbReference>
<reference evidence="5 6" key="1">
    <citation type="submission" date="2022-12" db="EMBL/GenBank/DDBJ databases">
        <title>Chromosome-level genome assembly of true bugs.</title>
        <authorList>
            <person name="Ma L."/>
            <person name="Li H."/>
        </authorList>
    </citation>
    <scope>NUCLEOTIDE SEQUENCE [LARGE SCALE GENOMIC DNA]</scope>
    <source>
        <strain evidence="5">Lab_2022b</strain>
    </source>
</reference>
<keyword evidence="6" id="KW-1185">Reference proteome</keyword>